<gene>
    <name evidence="2" type="ORF">SZ63_10530</name>
</gene>
<protein>
    <submittedName>
        <fullName evidence="2">Uncharacterized protein</fullName>
    </submittedName>
</protein>
<dbReference type="Proteomes" id="UP000035301">
    <property type="component" value="Unassembled WGS sequence"/>
</dbReference>
<proteinExistence type="predicted"/>
<evidence type="ECO:0000256" key="1">
    <source>
        <dbReference type="SAM" id="MobiDB-lite"/>
    </source>
</evidence>
<dbReference type="STRING" id="1550566.SZ63_10530"/>
<accession>A0A0H1QX23</accession>
<evidence type="ECO:0000313" key="3">
    <source>
        <dbReference type="Proteomes" id="UP000035301"/>
    </source>
</evidence>
<feature type="compositionally biased region" description="Polar residues" evidence="1">
    <location>
        <begin position="70"/>
        <end position="80"/>
    </location>
</feature>
<organism evidence="2 3">
    <name type="scientific">Methanoculleus sediminis</name>
    <dbReference type="NCBI Taxonomy" id="1550566"/>
    <lineage>
        <taxon>Archaea</taxon>
        <taxon>Methanobacteriati</taxon>
        <taxon>Methanobacteriota</taxon>
        <taxon>Stenosarchaea group</taxon>
        <taxon>Methanomicrobia</taxon>
        <taxon>Methanomicrobiales</taxon>
        <taxon>Methanomicrobiaceae</taxon>
        <taxon>Methanoculleus</taxon>
    </lineage>
</organism>
<name>A0A0H1QX23_9EURY</name>
<feature type="region of interest" description="Disordered" evidence="1">
    <location>
        <begin position="51"/>
        <end position="80"/>
    </location>
</feature>
<reference evidence="2 3" key="1">
    <citation type="journal article" date="2015" name="Int. J. Syst. Evol. Microbiol.">
        <title>Methanoculleus sediminis sp. nov., a methanogen from sediments near a submarine mud volcano.</title>
        <authorList>
            <person name="Chen S.C."/>
            <person name="Chen M.F."/>
            <person name="Lai M.C."/>
            <person name="Weng C.Y."/>
            <person name="Wu S.Y."/>
            <person name="Lin S."/>
            <person name="Yang T.F."/>
            <person name="Chen P.C."/>
        </authorList>
    </citation>
    <scope>NUCLEOTIDE SEQUENCE [LARGE SCALE GENOMIC DNA]</scope>
    <source>
        <strain evidence="2 3">S3Fa</strain>
    </source>
</reference>
<dbReference type="AlphaFoldDB" id="A0A0H1QX23"/>
<dbReference type="EMBL" id="JXOJ01000006">
    <property type="protein sequence ID" value="KLK87495.1"/>
    <property type="molecule type" value="Genomic_DNA"/>
</dbReference>
<keyword evidence="3" id="KW-1185">Reference proteome</keyword>
<feature type="region of interest" description="Disordered" evidence="1">
    <location>
        <begin position="1"/>
        <end position="22"/>
    </location>
</feature>
<dbReference type="PATRIC" id="fig|1550566.3.peg.2295"/>
<sequence length="80" mass="8625">MTAWFNTAGKSGRVTDMAGKPSPGHAVQGVIVPINLVDLFIMVLLDERATPHLSDRTGDRSGYAPGHPLSETQLRMQGHD</sequence>
<comment type="caution">
    <text evidence="2">The sequence shown here is derived from an EMBL/GenBank/DDBJ whole genome shotgun (WGS) entry which is preliminary data.</text>
</comment>
<evidence type="ECO:0000313" key="2">
    <source>
        <dbReference type="EMBL" id="KLK87495.1"/>
    </source>
</evidence>